<comment type="cofactor">
    <cofactor evidence="1">
        <name>heme b</name>
        <dbReference type="ChEBI" id="CHEBI:60344"/>
    </cofactor>
</comment>
<proteinExistence type="inferred from homology"/>
<evidence type="ECO:0000259" key="12">
    <source>
        <dbReference type="PROSITE" id="PS01033"/>
    </source>
</evidence>
<feature type="domain" description="FAD-binding FR-type" evidence="13">
    <location>
        <begin position="138"/>
        <end position="238"/>
    </location>
</feature>
<dbReference type="PROSITE" id="PS51384">
    <property type="entry name" value="FAD_FR"/>
    <property type="match status" value="1"/>
</dbReference>
<evidence type="ECO:0000256" key="9">
    <source>
        <dbReference type="ARBA" id="ARBA00048649"/>
    </source>
</evidence>
<evidence type="ECO:0000256" key="8">
    <source>
        <dbReference type="ARBA" id="ARBA00023027"/>
    </source>
</evidence>
<organism evidence="14 15">
    <name type="scientific">Rugosimonospora acidiphila</name>
    <dbReference type="NCBI Taxonomy" id="556531"/>
    <lineage>
        <taxon>Bacteria</taxon>
        <taxon>Bacillati</taxon>
        <taxon>Actinomycetota</taxon>
        <taxon>Actinomycetes</taxon>
        <taxon>Micromonosporales</taxon>
        <taxon>Micromonosporaceae</taxon>
        <taxon>Rugosimonospora</taxon>
    </lineage>
</organism>
<keyword evidence="15" id="KW-1185">Reference proteome</keyword>
<dbReference type="Pfam" id="PF00175">
    <property type="entry name" value="NAD_binding_1"/>
    <property type="match status" value="1"/>
</dbReference>
<evidence type="ECO:0000256" key="1">
    <source>
        <dbReference type="ARBA" id="ARBA00001970"/>
    </source>
</evidence>
<dbReference type="PANTHER" id="PTHR47354:SF5">
    <property type="entry name" value="PROTEIN RFBI"/>
    <property type="match status" value="1"/>
</dbReference>
<dbReference type="InterPro" id="IPR008333">
    <property type="entry name" value="Cbr1-like_FAD-bd_dom"/>
</dbReference>
<dbReference type="InterPro" id="IPR001433">
    <property type="entry name" value="OxRdtase_FAD/NAD-bd"/>
</dbReference>
<feature type="domain" description="Globin" evidence="12">
    <location>
        <begin position="1"/>
        <end position="131"/>
    </location>
</feature>
<evidence type="ECO:0000256" key="6">
    <source>
        <dbReference type="ARBA" id="ARBA00022857"/>
    </source>
</evidence>
<evidence type="ECO:0000256" key="2">
    <source>
        <dbReference type="ARBA" id="ARBA00001974"/>
    </source>
</evidence>
<dbReference type="InterPro" id="IPR012292">
    <property type="entry name" value="Globin/Proto"/>
</dbReference>
<evidence type="ECO:0000313" key="14">
    <source>
        <dbReference type="EMBL" id="GAA5190922.1"/>
    </source>
</evidence>
<dbReference type="InterPro" id="IPR017938">
    <property type="entry name" value="Riboflavin_synthase-like_b-brl"/>
</dbReference>
<dbReference type="SUPFAM" id="SSF46458">
    <property type="entry name" value="Globin-like"/>
    <property type="match status" value="1"/>
</dbReference>
<dbReference type="Pfam" id="PF00970">
    <property type="entry name" value="FAD_binding_6"/>
    <property type="match status" value="1"/>
</dbReference>
<keyword evidence="11" id="KW-0813">Transport</keyword>
<dbReference type="InterPro" id="IPR050415">
    <property type="entry name" value="MRET"/>
</dbReference>
<accession>A0ABP9S699</accession>
<keyword evidence="5" id="KW-0001">2Fe-2S</keyword>
<dbReference type="PANTHER" id="PTHR47354">
    <property type="entry name" value="NADH OXIDOREDUCTASE HCR"/>
    <property type="match status" value="1"/>
</dbReference>
<comment type="similarity">
    <text evidence="3">In the C-terminal section; belongs to the flavoprotein pyridine nucleotide cytochrome reductase family.</text>
</comment>
<comment type="caution">
    <text evidence="14">The sequence shown here is derived from an EMBL/GenBank/DDBJ whole genome shotgun (WGS) entry which is preliminary data.</text>
</comment>
<dbReference type="Gene3D" id="1.10.490.10">
    <property type="entry name" value="Globins"/>
    <property type="match status" value="1"/>
</dbReference>
<keyword evidence="11" id="KW-0349">Heme</keyword>
<keyword evidence="11" id="KW-0561">Oxygen transport</keyword>
<keyword evidence="11" id="KW-0479">Metal-binding</keyword>
<dbReference type="Pfam" id="PF00042">
    <property type="entry name" value="Globin"/>
    <property type="match status" value="1"/>
</dbReference>
<dbReference type="InterPro" id="IPR000971">
    <property type="entry name" value="Globin"/>
</dbReference>
<reference evidence="15" key="1">
    <citation type="journal article" date="2019" name="Int. J. Syst. Evol. Microbiol.">
        <title>The Global Catalogue of Microorganisms (GCM) 10K type strain sequencing project: providing services to taxonomists for standard genome sequencing and annotation.</title>
        <authorList>
            <consortium name="The Broad Institute Genomics Platform"/>
            <consortium name="The Broad Institute Genome Sequencing Center for Infectious Disease"/>
            <person name="Wu L."/>
            <person name="Ma J."/>
        </authorList>
    </citation>
    <scope>NUCLEOTIDE SEQUENCE [LARGE SCALE GENOMIC DNA]</scope>
    <source>
        <strain evidence="15">JCM 18304</strain>
    </source>
</reference>
<dbReference type="Gene3D" id="2.40.30.10">
    <property type="entry name" value="Translation factors"/>
    <property type="match status" value="1"/>
</dbReference>
<evidence type="ECO:0000256" key="3">
    <source>
        <dbReference type="ARBA" id="ARBA00006401"/>
    </source>
</evidence>
<evidence type="ECO:0000256" key="11">
    <source>
        <dbReference type="RuleBase" id="RU000356"/>
    </source>
</evidence>
<name>A0ABP9S699_9ACTN</name>
<comment type="cofactor">
    <cofactor evidence="2">
        <name>FAD</name>
        <dbReference type="ChEBI" id="CHEBI:57692"/>
    </cofactor>
</comment>
<dbReference type="PRINTS" id="PR00410">
    <property type="entry name" value="PHEHYDRXLASE"/>
</dbReference>
<evidence type="ECO:0000256" key="4">
    <source>
        <dbReference type="ARBA" id="ARBA00012229"/>
    </source>
</evidence>
<dbReference type="InterPro" id="IPR017927">
    <property type="entry name" value="FAD-bd_FR_type"/>
</dbReference>
<sequence length="390" mass="42656">MDVAALKASWAQVAALGDQAAAYFYATLFSLDPGLRRLFATSMGGQRDRLLSALGHIVSNVDDAGTLLPFVQQLGRDHRRFEVTAEHFPMVGRALLHTLAHGLGPAWTEQLAADWTEAYGIVSQVMIEAAEAATQVEPPWWNAEIVAHERRTADVAVLTVRPELELRYRAGQSIAVESHLRPRVWRYLSPANTRRPDGTIELHVRAVPGGMFSSAMVYQARPGDVLRLGAPIGNRLTIPTDSRDNLLLLAGGTGLAPMKAIIEELASNLDDRAVTLVVGAATSWELYDLAALRQLAEDLRWLQVVPTVSDDPIAPYRATVVEAALRMGSWHDRQIYVCGSPAMVSGTCQTLLEQGYSPGAVRVEQFDDKSYAPMRASLTPHGAFEEATRR</sequence>
<evidence type="ECO:0000256" key="10">
    <source>
        <dbReference type="ARBA" id="ARBA00049433"/>
    </source>
</evidence>
<evidence type="ECO:0000313" key="15">
    <source>
        <dbReference type="Proteomes" id="UP001501570"/>
    </source>
</evidence>
<evidence type="ECO:0000256" key="5">
    <source>
        <dbReference type="ARBA" id="ARBA00022714"/>
    </source>
</evidence>
<keyword evidence="7" id="KW-0411">Iron-sulfur</keyword>
<dbReference type="InterPro" id="IPR009050">
    <property type="entry name" value="Globin-like_sf"/>
</dbReference>
<dbReference type="InterPro" id="IPR039261">
    <property type="entry name" value="FNR_nucleotide-bd"/>
</dbReference>
<protein>
    <recommendedName>
        <fullName evidence="4">nitric oxide dioxygenase</fullName>
        <ecNumber evidence="4">1.14.12.17</ecNumber>
    </recommendedName>
</protein>
<dbReference type="Proteomes" id="UP001501570">
    <property type="component" value="Unassembled WGS sequence"/>
</dbReference>
<evidence type="ECO:0000256" key="7">
    <source>
        <dbReference type="ARBA" id="ARBA00023014"/>
    </source>
</evidence>
<keyword evidence="11" id="KW-0408">Iron</keyword>
<dbReference type="PROSITE" id="PS01033">
    <property type="entry name" value="GLOBIN"/>
    <property type="match status" value="1"/>
</dbReference>
<dbReference type="RefSeq" id="WP_345632913.1">
    <property type="nucleotide sequence ID" value="NZ_BAABJQ010000014.1"/>
</dbReference>
<keyword evidence="6" id="KW-0521">NADP</keyword>
<dbReference type="SUPFAM" id="SSF63380">
    <property type="entry name" value="Riboflavin synthase domain-like"/>
    <property type="match status" value="1"/>
</dbReference>
<gene>
    <name evidence="14" type="ORF">GCM10023322_47230</name>
</gene>
<dbReference type="SUPFAM" id="SSF52343">
    <property type="entry name" value="Ferredoxin reductase-like, C-terminal NADP-linked domain"/>
    <property type="match status" value="1"/>
</dbReference>
<dbReference type="EC" id="1.14.12.17" evidence="4"/>
<keyword evidence="8" id="KW-0520">NAD</keyword>
<evidence type="ECO:0000259" key="13">
    <source>
        <dbReference type="PROSITE" id="PS51384"/>
    </source>
</evidence>
<comment type="similarity">
    <text evidence="11">Belongs to the globin family.</text>
</comment>
<dbReference type="Gene3D" id="3.40.50.80">
    <property type="entry name" value="Nucleotide-binding domain of ferredoxin-NADP reductase (FNR) module"/>
    <property type="match status" value="1"/>
</dbReference>
<comment type="catalytic activity">
    <reaction evidence="10">
        <text>2 nitric oxide + NADPH + 2 O2 = 2 nitrate + NADP(+) + H(+)</text>
        <dbReference type="Rhea" id="RHEA:19465"/>
        <dbReference type="ChEBI" id="CHEBI:15378"/>
        <dbReference type="ChEBI" id="CHEBI:15379"/>
        <dbReference type="ChEBI" id="CHEBI:16480"/>
        <dbReference type="ChEBI" id="CHEBI:17632"/>
        <dbReference type="ChEBI" id="CHEBI:57783"/>
        <dbReference type="ChEBI" id="CHEBI:58349"/>
        <dbReference type="EC" id="1.14.12.17"/>
    </reaction>
</comment>
<dbReference type="EMBL" id="BAABJQ010000014">
    <property type="protein sequence ID" value="GAA5190922.1"/>
    <property type="molecule type" value="Genomic_DNA"/>
</dbReference>
<comment type="catalytic activity">
    <reaction evidence="9">
        <text>2 nitric oxide + NADH + 2 O2 = 2 nitrate + NAD(+) + H(+)</text>
        <dbReference type="Rhea" id="RHEA:19469"/>
        <dbReference type="ChEBI" id="CHEBI:15378"/>
        <dbReference type="ChEBI" id="CHEBI:15379"/>
        <dbReference type="ChEBI" id="CHEBI:16480"/>
        <dbReference type="ChEBI" id="CHEBI:17632"/>
        <dbReference type="ChEBI" id="CHEBI:57540"/>
        <dbReference type="ChEBI" id="CHEBI:57945"/>
        <dbReference type="EC" id="1.14.12.17"/>
    </reaction>
</comment>